<name>A0ABQ9X9N5_9EUKA</name>
<reference evidence="1 2" key="1">
    <citation type="journal article" date="2022" name="bioRxiv">
        <title>Genomics of Preaxostyla Flagellates Illuminates Evolutionary Transitions and the Path Towards Mitochondrial Loss.</title>
        <authorList>
            <person name="Novak L.V.F."/>
            <person name="Treitli S.C."/>
            <person name="Pyrih J."/>
            <person name="Halakuc P."/>
            <person name="Pipaliya S.V."/>
            <person name="Vacek V."/>
            <person name="Brzon O."/>
            <person name="Soukal P."/>
            <person name="Eme L."/>
            <person name="Dacks J.B."/>
            <person name="Karnkowska A."/>
            <person name="Elias M."/>
            <person name="Hampl V."/>
        </authorList>
    </citation>
    <scope>NUCLEOTIDE SEQUENCE [LARGE SCALE GENOMIC DNA]</scope>
    <source>
        <strain evidence="1">NAU3</strain>
        <tissue evidence="1">Gut</tissue>
    </source>
</reference>
<evidence type="ECO:0000313" key="1">
    <source>
        <dbReference type="EMBL" id="KAK2949253.1"/>
    </source>
</evidence>
<dbReference type="Proteomes" id="UP001281761">
    <property type="component" value="Unassembled WGS sequence"/>
</dbReference>
<dbReference type="EMBL" id="JARBJD010000160">
    <property type="protein sequence ID" value="KAK2949253.1"/>
    <property type="molecule type" value="Genomic_DNA"/>
</dbReference>
<gene>
    <name evidence="1" type="ORF">BLNAU_15856</name>
</gene>
<protein>
    <submittedName>
        <fullName evidence="1">Uncharacterized protein</fullName>
    </submittedName>
</protein>
<organism evidence="1 2">
    <name type="scientific">Blattamonas nauphoetae</name>
    <dbReference type="NCBI Taxonomy" id="2049346"/>
    <lineage>
        <taxon>Eukaryota</taxon>
        <taxon>Metamonada</taxon>
        <taxon>Preaxostyla</taxon>
        <taxon>Oxymonadida</taxon>
        <taxon>Blattamonas</taxon>
    </lineage>
</organism>
<accession>A0ABQ9X9N5</accession>
<evidence type="ECO:0000313" key="2">
    <source>
        <dbReference type="Proteomes" id="UP001281761"/>
    </source>
</evidence>
<comment type="caution">
    <text evidence="1">The sequence shown here is derived from an EMBL/GenBank/DDBJ whole genome shotgun (WGS) entry which is preliminary data.</text>
</comment>
<sequence length="240" mass="26599">MISSGDDPVYSPFLKWNPDDEISLDSFAHAFNSLVSMIRDGYPFDEVLVSQASQFVSSLSRDLRDTLDLDDLMTVIGQGSSDPAAVFVDSMTVLLSSPYSSVFMNSLSLIRMILNWCSLSTNLALVSSSLFSRILPTPHLRDLSVIVDKGILKDVVRILRDGIELTSTDGIEALSTDVSTASESVRDVVLHELLIPIEPSLVQISRNPHLLLWNDVYKKVLKLLTKIFKVSAFHQPTAWV</sequence>
<proteinExistence type="predicted"/>
<keyword evidence="2" id="KW-1185">Reference proteome</keyword>